<evidence type="ECO:0000256" key="2">
    <source>
        <dbReference type="ARBA" id="ARBA00009477"/>
    </source>
</evidence>
<dbReference type="Gene3D" id="2.40.420.20">
    <property type="match status" value="1"/>
</dbReference>
<evidence type="ECO:0000259" key="7">
    <source>
        <dbReference type="Pfam" id="PF25967"/>
    </source>
</evidence>
<feature type="domain" description="Multidrug resistance protein MdtA-like alpha-helical hairpin" evidence="4">
    <location>
        <begin position="96"/>
        <end position="158"/>
    </location>
</feature>
<dbReference type="InterPro" id="IPR058624">
    <property type="entry name" value="MdtA-like_HH"/>
</dbReference>
<sequence>MHTSQSIKTLPVILALLGIAVTGCSPAQQEPAHGPTEVLVRKIEARPAVLDTELPGRTAAFTLAEVRPQVGGIVLKRLFEEGSDVKAGQPLYQIDPATYRATLDSAEANLAALNQKAERYRQLSAVDAVSRQDYDDTMSLLKQARATAETARINLNYARVTAPVSGRIGKSNVTIGALVTTGQAEPLATIQRLDPIYVDVTRSTGELLQLKRDLASGAIKSAGATAARVKLMFEDGSAYSREGKLEFSDVTVNPSTGSVTLRAVFPNPRHDLLPGMFVRARLVEGVSEQAILVPQNVIARDSKGQAVAMVVGKDGKAEQRVVQTPRVVNGEWLVSAGLKPGDLLIVGGLQHIQPGMPVKAVPAPQDHAAGAGE</sequence>
<dbReference type="InterPro" id="IPR058626">
    <property type="entry name" value="MdtA-like_b-barrel"/>
</dbReference>
<evidence type="ECO:0000259" key="5">
    <source>
        <dbReference type="Pfam" id="PF25917"/>
    </source>
</evidence>
<feature type="chain" id="PRO_5037528541" evidence="3">
    <location>
        <begin position="28"/>
        <end position="373"/>
    </location>
</feature>
<evidence type="ECO:0000313" key="9">
    <source>
        <dbReference type="Proteomes" id="UP000645257"/>
    </source>
</evidence>
<dbReference type="Pfam" id="PF25917">
    <property type="entry name" value="BSH_RND"/>
    <property type="match status" value="1"/>
</dbReference>
<comment type="subcellular location">
    <subcellularLocation>
        <location evidence="1">Cell envelope</location>
    </subcellularLocation>
</comment>
<dbReference type="EMBL" id="BMYX01000026">
    <property type="protein sequence ID" value="GGY28347.1"/>
    <property type="molecule type" value="Genomic_DNA"/>
</dbReference>
<evidence type="ECO:0000313" key="8">
    <source>
        <dbReference type="EMBL" id="GGY28347.1"/>
    </source>
</evidence>
<dbReference type="PANTHER" id="PTHR30158">
    <property type="entry name" value="ACRA/E-RELATED COMPONENT OF DRUG EFFLUX TRANSPORTER"/>
    <property type="match status" value="1"/>
</dbReference>
<comment type="similarity">
    <text evidence="2">Belongs to the membrane fusion protein (MFP) (TC 8.A.1) family.</text>
</comment>
<dbReference type="RefSeq" id="WP_189536663.1">
    <property type="nucleotide sequence ID" value="NZ_BMYX01000026.1"/>
</dbReference>
<feature type="signal peptide" evidence="3">
    <location>
        <begin position="1"/>
        <end position="27"/>
    </location>
</feature>
<dbReference type="GO" id="GO:0022857">
    <property type="term" value="F:transmembrane transporter activity"/>
    <property type="evidence" value="ECO:0007669"/>
    <property type="project" value="InterPro"/>
</dbReference>
<dbReference type="AlphaFoldDB" id="A0A918UC63"/>
<dbReference type="GO" id="GO:0046677">
    <property type="term" value="P:response to antibiotic"/>
    <property type="evidence" value="ECO:0007669"/>
    <property type="project" value="TreeGrafter"/>
</dbReference>
<proteinExistence type="inferred from homology"/>
<dbReference type="Pfam" id="PF25876">
    <property type="entry name" value="HH_MFP_RND"/>
    <property type="match status" value="1"/>
</dbReference>
<accession>A0A918UC63</accession>
<dbReference type="Gene3D" id="1.10.287.470">
    <property type="entry name" value="Helix hairpin bin"/>
    <property type="match status" value="1"/>
</dbReference>
<dbReference type="Proteomes" id="UP000645257">
    <property type="component" value="Unassembled WGS sequence"/>
</dbReference>
<dbReference type="PANTHER" id="PTHR30158:SF3">
    <property type="entry name" value="MULTIDRUG EFFLUX PUMP SUBUNIT ACRA-RELATED"/>
    <property type="match status" value="1"/>
</dbReference>
<dbReference type="GO" id="GO:0005886">
    <property type="term" value="C:plasma membrane"/>
    <property type="evidence" value="ECO:0007669"/>
    <property type="project" value="UniProtKB-SubCell"/>
</dbReference>
<dbReference type="InterPro" id="IPR058627">
    <property type="entry name" value="MdtA-like_C"/>
</dbReference>
<dbReference type="Gene3D" id="2.40.30.170">
    <property type="match status" value="1"/>
</dbReference>
<dbReference type="Pfam" id="PF25967">
    <property type="entry name" value="RND-MFP_C"/>
    <property type="match status" value="1"/>
</dbReference>
<keyword evidence="3" id="KW-0732">Signal</keyword>
<feature type="domain" description="Multidrug resistance protein MdtA-like barrel-sandwich hybrid" evidence="5">
    <location>
        <begin position="64"/>
        <end position="191"/>
    </location>
</feature>
<dbReference type="InterPro" id="IPR006143">
    <property type="entry name" value="RND_pump_MFP"/>
</dbReference>
<protein>
    <submittedName>
        <fullName evidence="8">Multidrug resistance protein MexA</fullName>
    </submittedName>
</protein>
<dbReference type="FunFam" id="2.40.420.20:FF:000001">
    <property type="entry name" value="Efflux RND transporter periplasmic adaptor subunit"/>
    <property type="match status" value="1"/>
</dbReference>
<dbReference type="Pfam" id="PF25944">
    <property type="entry name" value="Beta-barrel_RND"/>
    <property type="match status" value="1"/>
</dbReference>
<dbReference type="InterPro" id="IPR058625">
    <property type="entry name" value="MdtA-like_BSH"/>
</dbReference>
<reference evidence="8" key="2">
    <citation type="submission" date="2020-09" db="EMBL/GenBank/DDBJ databases">
        <authorList>
            <person name="Sun Q."/>
            <person name="Kim S."/>
        </authorList>
    </citation>
    <scope>NUCLEOTIDE SEQUENCE</scope>
    <source>
        <strain evidence="8">KCTC 32182</strain>
    </source>
</reference>
<feature type="domain" description="Multidrug resistance protein MdtA-like C-terminal permuted SH3" evidence="7">
    <location>
        <begin position="289"/>
        <end position="350"/>
    </location>
</feature>
<dbReference type="Gene3D" id="2.40.50.100">
    <property type="match status" value="1"/>
</dbReference>
<dbReference type="NCBIfam" id="TIGR01730">
    <property type="entry name" value="RND_mfp"/>
    <property type="match status" value="1"/>
</dbReference>
<name>A0A918UC63_9NEIS</name>
<comment type="caution">
    <text evidence="8">The sequence shown here is derived from an EMBL/GenBank/DDBJ whole genome shotgun (WGS) entry which is preliminary data.</text>
</comment>
<evidence type="ECO:0000256" key="3">
    <source>
        <dbReference type="SAM" id="SignalP"/>
    </source>
</evidence>
<gene>
    <name evidence="8" type="primary">mexA</name>
    <name evidence="8" type="ORF">GCM10011289_34490</name>
</gene>
<organism evidence="8 9">
    <name type="scientific">Paludibacterium paludis</name>
    <dbReference type="NCBI Taxonomy" id="1225769"/>
    <lineage>
        <taxon>Bacteria</taxon>
        <taxon>Pseudomonadati</taxon>
        <taxon>Pseudomonadota</taxon>
        <taxon>Betaproteobacteria</taxon>
        <taxon>Neisseriales</taxon>
        <taxon>Chromobacteriaceae</taxon>
        <taxon>Paludibacterium</taxon>
    </lineage>
</organism>
<evidence type="ECO:0000256" key="1">
    <source>
        <dbReference type="ARBA" id="ARBA00004196"/>
    </source>
</evidence>
<evidence type="ECO:0000259" key="4">
    <source>
        <dbReference type="Pfam" id="PF25876"/>
    </source>
</evidence>
<dbReference type="SUPFAM" id="SSF111369">
    <property type="entry name" value="HlyD-like secretion proteins"/>
    <property type="match status" value="1"/>
</dbReference>
<keyword evidence="9" id="KW-1185">Reference proteome</keyword>
<evidence type="ECO:0000259" key="6">
    <source>
        <dbReference type="Pfam" id="PF25944"/>
    </source>
</evidence>
<reference evidence="8" key="1">
    <citation type="journal article" date="2014" name="Int. J. Syst. Evol. Microbiol.">
        <title>Complete genome sequence of Corynebacterium casei LMG S-19264T (=DSM 44701T), isolated from a smear-ripened cheese.</title>
        <authorList>
            <consortium name="US DOE Joint Genome Institute (JGI-PGF)"/>
            <person name="Walter F."/>
            <person name="Albersmeier A."/>
            <person name="Kalinowski J."/>
            <person name="Ruckert C."/>
        </authorList>
    </citation>
    <scope>NUCLEOTIDE SEQUENCE</scope>
    <source>
        <strain evidence="8">KCTC 32182</strain>
    </source>
</reference>
<feature type="domain" description="Multidrug resistance protein MdtA-like beta-barrel" evidence="6">
    <location>
        <begin position="195"/>
        <end position="285"/>
    </location>
</feature>